<dbReference type="InterPro" id="IPR012551">
    <property type="entry name" value="DUF1707_SHOCT-like"/>
</dbReference>
<keyword evidence="5" id="KW-1185">Reference proteome</keyword>
<accession>A0A3A4KB17</accession>
<evidence type="ECO:0000256" key="2">
    <source>
        <dbReference type="SAM" id="Phobius"/>
    </source>
</evidence>
<proteinExistence type="predicted"/>
<evidence type="ECO:0000256" key="1">
    <source>
        <dbReference type="SAM" id="MobiDB-lite"/>
    </source>
</evidence>
<feature type="compositionally biased region" description="Basic residues" evidence="1">
    <location>
        <begin position="118"/>
        <end position="133"/>
    </location>
</feature>
<feature type="region of interest" description="Disordered" evidence="1">
    <location>
        <begin position="117"/>
        <end position="141"/>
    </location>
</feature>
<evidence type="ECO:0000259" key="3">
    <source>
        <dbReference type="Pfam" id="PF08044"/>
    </source>
</evidence>
<feature type="transmembrane region" description="Helical" evidence="2">
    <location>
        <begin position="82"/>
        <end position="115"/>
    </location>
</feature>
<dbReference type="AlphaFoldDB" id="A0A3A4KB17"/>
<keyword evidence="2" id="KW-0472">Membrane</keyword>
<name>A0A3A4KB17_9NOCA</name>
<keyword evidence="2" id="KW-0812">Transmembrane</keyword>
<dbReference type="RefSeq" id="WP_120043379.1">
    <property type="nucleotide sequence ID" value="NZ_QZFU01000029.1"/>
</dbReference>
<feature type="domain" description="DUF1707" evidence="3">
    <location>
        <begin position="7"/>
        <end position="59"/>
    </location>
</feature>
<dbReference type="Pfam" id="PF08044">
    <property type="entry name" value="DUF1707"/>
    <property type="match status" value="1"/>
</dbReference>
<dbReference type="OrthoDB" id="3534574at2"/>
<sequence>MSEVPEIRIGTVEREDALRRLSDHFAAGRLSMAEFDERSGQVAAALTRGDLEKPFQDLPEPTAAKAVAPKSRRFPVGTPERVMPLIIIAAIILFFVTHTWLWFLAIPAASALLYGGQHNHRRHDRRDRRNRGRARPESDNA</sequence>
<protein>
    <submittedName>
        <fullName evidence="4">DUF1707 domain-containing protein</fullName>
    </submittedName>
</protein>
<gene>
    <name evidence="4" type="ORF">D5S18_24300</name>
</gene>
<reference evidence="4 5" key="1">
    <citation type="submission" date="2018-09" db="EMBL/GenBank/DDBJ databases">
        <title>YIM PH21274 draft genome.</title>
        <authorList>
            <person name="Miao C."/>
        </authorList>
    </citation>
    <scope>NUCLEOTIDE SEQUENCE [LARGE SCALE GENOMIC DNA]</scope>
    <source>
        <strain evidence="4 5">YIM PH 21724</strain>
    </source>
</reference>
<evidence type="ECO:0000313" key="5">
    <source>
        <dbReference type="Proteomes" id="UP000266677"/>
    </source>
</evidence>
<organism evidence="4 5">
    <name type="scientific">Nocardia panacis</name>
    <dbReference type="NCBI Taxonomy" id="2340916"/>
    <lineage>
        <taxon>Bacteria</taxon>
        <taxon>Bacillati</taxon>
        <taxon>Actinomycetota</taxon>
        <taxon>Actinomycetes</taxon>
        <taxon>Mycobacteriales</taxon>
        <taxon>Nocardiaceae</taxon>
        <taxon>Nocardia</taxon>
    </lineage>
</organism>
<dbReference type="Proteomes" id="UP000266677">
    <property type="component" value="Unassembled WGS sequence"/>
</dbReference>
<dbReference type="EMBL" id="QZFU01000029">
    <property type="protein sequence ID" value="RJO72278.1"/>
    <property type="molecule type" value="Genomic_DNA"/>
</dbReference>
<evidence type="ECO:0000313" key="4">
    <source>
        <dbReference type="EMBL" id="RJO72278.1"/>
    </source>
</evidence>
<comment type="caution">
    <text evidence="4">The sequence shown here is derived from an EMBL/GenBank/DDBJ whole genome shotgun (WGS) entry which is preliminary data.</text>
</comment>
<keyword evidence="2" id="KW-1133">Transmembrane helix</keyword>
<feature type="region of interest" description="Disordered" evidence="1">
    <location>
        <begin position="50"/>
        <end position="76"/>
    </location>
</feature>